<organism evidence="1 2">
    <name type="scientific">Leptidea sinapis</name>
    <dbReference type="NCBI Taxonomy" id="189913"/>
    <lineage>
        <taxon>Eukaryota</taxon>
        <taxon>Metazoa</taxon>
        <taxon>Ecdysozoa</taxon>
        <taxon>Arthropoda</taxon>
        <taxon>Hexapoda</taxon>
        <taxon>Insecta</taxon>
        <taxon>Pterygota</taxon>
        <taxon>Neoptera</taxon>
        <taxon>Endopterygota</taxon>
        <taxon>Lepidoptera</taxon>
        <taxon>Glossata</taxon>
        <taxon>Ditrysia</taxon>
        <taxon>Papilionoidea</taxon>
        <taxon>Pieridae</taxon>
        <taxon>Dismorphiinae</taxon>
        <taxon>Leptidea</taxon>
    </lineage>
</organism>
<sequence length="16" mass="1923">MFNLQKYLIYAAFTSI</sequence>
<dbReference type="EMBL" id="FZQP02007082">
    <property type="protein sequence ID" value="VVD06160.1"/>
    <property type="molecule type" value="Genomic_DNA"/>
</dbReference>
<protein>
    <submittedName>
        <fullName evidence="1">Uncharacterized protein</fullName>
    </submittedName>
</protein>
<dbReference type="Proteomes" id="UP000324832">
    <property type="component" value="Unassembled WGS sequence"/>
</dbReference>
<keyword evidence="2" id="KW-1185">Reference proteome</keyword>
<name>A0A5E4R8M2_9NEOP</name>
<evidence type="ECO:0000313" key="2">
    <source>
        <dbReference type="Proteomes" id="UP000324832"/>
    </source>
</evidence>
<proteinExistence type="predicted"/>
<reference evidence="1 2" key="1">
    <citation type="submission" date="2017-07" db="EMBL/GenBank/DDBJ databases">
        <authorList>
            <person name="Talla V."/>
            <person name="Backstrom N."/>
        </authorList>
    </citation>
    <scope>NUCLEOTIDE SEQUENCE [LARGE SCALE GENOMIC DNA]</scope>
</reference>
<accession>A0A5E4R8M2</accession>
<dbReference type="AlphaFoldDB" id="A0A5E4R8M2"/>
<evidence type="ECO:0000313" key="1">
    <source>
        <dbReference type="EMBL" id="VVD06160.1"/>
    </source>
</evidence>
<gene>
    <name evidence="1" type="ORF">LSINAPIS_LOCUS15570</name>
</gene>